<evidence type="ECO:0000259" key="2">
    <source>
        <dbReference type="Pfam" id="PF00561"/>
    </source>
</evidence>
<dbReference type="Gene3D" id="3.40.50.1820">
    <property type="entry name" value="alpha/beta hydrolase"/>
    <property type="match status" value="1"/>
</dbReference>
<dbReference type="InterPro" id="IPR029058">
    <property type="entry name" value="AB_hydrolase_fold"/>
</dbReference>
<dbReference type="GO" id="GO:0047372">
    <property type="term" value="F:monoacylglycerol lipase activity"/>
    <property type="evidence" value="ECO:0007669"/>
    <property type="project" value="TreeGrafter"/>
</dbReference>
<comment type="caution">
    <text evidence="3">The sequence shown here is derived from an EMBL/GenBank/DDBJ whole genome shotgun (WGS) entry which is preliminary data.</text>
</comment>
<feature type="domain" description="AB hydrolase-1" evidence="2">
    <location>
        <begin position="83"/>
        <end position="322"/>
    </location>
</feature>
<dbReference type="InterPro" id="IPR012020">
    <property type="entry name" value="ABHD4"/>
</dbReference>
<organism evidence="3">
    <name type="scientific">mine drainage metagenome</name>
    <dbReference type="NCBI Taxonomy" id="410659"/>
    <lineage>
        <taxon>unclassified sequences</taxon>
        <taxon>metagenomes</taxon>
        <taxon>ecological metagenomes</taxon>
    </lineage>
</organism>
<reference evidence="3" key="1">
    <citation type="submission" date="2016-10" db="EMBL/GenBank/DDBJ databases">
        <title>Sequence of Gallionella enrichment culture.</title>
        <authorList>
            <person name="Poehlein A."/>
            <person name="Muehling M."/>
            <person name="Daniel R."/>
        </authorList>
    </citation>
    <scope>NUCLEOTIDE SEQUENCE</scope>
</reference>
<keyword evidence="3" id="KW-0378">Hydrolase</keyword>
<dbReference type="EMBL" id="MLJW01000104">
    <property type="protein sequence ID" value="OIQ99636.1"/>
    <property type="molecule type" value="Genomic_DNA"/>
</dbReference>
<dbReference type="Pfam" id="PF00561">
    <property type="entry name" value="Abhydrolase_1"/>
    <property type="match status" value="1"/>
</dbReference>
<dbReference type="PIRSF" id="PIRSF005211">
    <property type="entry name" value="Ab_hydro_YheT"/>
    <property type="match status" value="1"/>
</dbReference>
<sequence>MTPHSDAEMPGEGRGDTLNHVLTPYAAPRWLPGGQAQTIWPALFSRPAPHTGRCVWVRQRWDTPDGDFIDVDRTAAARAGAEPLLIMFHGLEGSSRSHYARAMAHACLRAGWNLAVPHFRGCSGEPNRAPRAYHSGDWQEIDWILRRFEVSHPGPRYAAGVSLGGNALLRWAEESGHGAATVVQAVASISAPIDLAAGGDAISRGFNRMVYTRMFLRTLKPKAIAMARRHPGLADVHAIAAARDLYAFDNAFTAPVHGFRDADDYWRRASSKPQLASIRVPALVLNARNDPFLPPSALPAPGEIAPRVWLEQPEQGGHAGFAQGGFPGLLGWMPQRVLHFFRHGL</sequence>
<dbReference type="SUPFAM" id="SSF53474">
    <property type="entry name" value="alpha/beta-Hydrolases"/>
    <property type="match status" value="1"/>
</dbReference>
<dbReference type="PANTHER" id="PTHR10794:SF94">
    <property type="entry name" value="ESTERASE YHET-RELATED"/>
    <property type="match status" value="1"/>
</dbReference>
<comment type="similarity">
    <text evidence="1">Belongs to the AB hydrolase superfamily. AB hydrolase 4 family.</text>
</comment>
<gene>
    <name evidence="3" type="ORF">GALL_183870</name>
</gene>
<dbReference type="PANTHER" id="PTHR10794">
    <property type="entry name" value="ABHYDROLASE DOMAIN-CONTAINING PROTEIN"/>
    <property type="match status" value="1"/>
</dbReference>
<proteinExistence type="inferred from homology"/>
<dbReference type="GO" id="GO:0034338">
    <property type="term" value="F:short-chain carboxylesterase activity"/>
    <property type="evidence" value="ECO:0007669"/>
    <property type="project" value="TreeGrafter"/>
</dbReference>
<dbReference type="InterPro" id="IPR000073">
    <property type="entry name" value="AB_hydrolase_1"/>
</dbReference>
<protein>
    <submittedName>
        <fullName evidence="3">Putative hydrolase</fullName>
    </submittedName>
</protein>
<evidence type="ECO:0000313" key="3">
    <source>
        <dbReference type="EMBL" id="OIQ99636.1"/>
    </source>
</evidence>
<evidence type="ECO:0000256" key="1">
    <source>
        <dbReference type="ARBA" id="ARBA00010884"/>
    </source>
</evidence>
<dbReference type="AlphaFoldDB" id="A0A1J5S5Y6"/>
<accession>A0A1J5S5Y6</accession>
<dbReference type="InterPro" id="IPR050960">
    <property type="entry name" value="AB_hydrolase_4_sf"/>
</dbReference>
<name>A0A1J5S5Y6_9ZZZZ</name>